<protein>
    <recommendedName>
        <fullName evidence="1">Ribosomal RNA large subunit methyltransferase J</fullName>
        <ecNumber evidence="1">2.1.1.266</ecNumber>
    </recommendedName>
    <alternativeName>
        <fullName evidence="1">23S rRNA (adenine(2030)-N6)-methyltransferase</fullName>
    </alternativeName>
    <alternativeName>
        <fullName evidence="1">23S rRNA m6A2030 methyltransferase</fullName>
    </alternativeName>
</protein>
<dbReference type="PANTHER" id="PTHR37426:SF1">
    <property type="entry name" value="RIBOSOMAL RNA LARGE SUBUNIT METHYLTRANSFERASE J"/>
    <property type="match status" value="1"/>
</dbReference>
<dbReference type="Proteomes" id="UP000823914">
    <property type="component" value="Unassembled WGS sequence"/>
</dbReference>
<comment type="caution">
    <text evidence="2">The sequence shown here is derived from an EMBL/GenBank/DDBJ whole genome shotgun (WGS) entry which is preliminary data.</text>
</comment>
<feature type="active site" description="Proton acceptor" evidence="1">
    <location>
        <position position="181"/>
    </location>
</feature>
<dbReference type="InterPro" id="IPR007473">
    <property type="entry name" value="RlmJ"/>
</dbReference>
<reference evidence="2" key="2">
    <citation type="submission" date="2021-04" db="EMBL/GenBank/DDBJ databases">
        <authorList>
            <person name="Gilroy R."/>
        </authorList>
    </citation>
    <scope>NUCLEOTIDE SEQUENCE</scope>
    <source>
        <strain evidence="2">Gambia15-2214</strain>
    </source>
</reference>
<dbReference type="InterPro" id="IPR029063">
    <property type="entry name" value="SAM-dependent_MTases_sf"/>
</dbReference>
<dbReference type="EC" id="2.1.1.266" evidence="1"/>
<accession>A0A9E2L0Y1</accession>
<comment type="catalytic activity">
    <reaction evidence="1">
        <text>adenosine(2030) in 23S rRNA + S-adenosyl-L-methionine = N(6)-methyladenosine(2030) in 23S rRNA + S-adenosyl-L-homocysteine + H(+)</text>
        <dbReference type="Rhea" id="RHEA:43736"/>
        <dbReference type="Rhea" id="RHEA-COMP:10668"/>
        <dbReference type="Rhea" id="RHEA-COMP:10669"/>
        <dbReference type="ChEBI" id="CHEBI:15378"/>
        <dbReference type="ChEBI" id="CHEBI:57856"/>
        <dbReference type="ChEBI" id="CHEBI:59789"/>
        <dbReference type="ChEBI" id="CHEBI:74411"/>
        <dbReference type="ChEBI" id="CHEBI:74449"/>
        <dbReference type="EC" id="2.1.1.266"/>
    </reaction>
</comment>
<dbReference type="GO" id="GO:0036307">
    <property type="term" value="F:23S rRNA (adenine(2030)-N(6))-methyltransferase activity"/>
    <property type="evidence" value="ECO:0007669"/>
    <property type="project" value="UniProtKB-UniRule"/>
</dbReference>
<dbReference type="EMBL" id="JAHLFV010000043">
    <property type="protein sequence ID" value="MBU3849314.1"/>
    <property type="molecule type" value="Genomic_DNA"/>
</dbReference>
<dbReference type="Pfam" id="PF04378">
    <property type="entry name" value="RsmJ"/>
    <property type="match status" value="1"/>
</dbReference>
<feature type="binding site" evidence="1">
    <location>
        <position position="181"/>
    </location>
    <ligand>
        <name>S-adenosyl-L-methionine</name>
        <dbReference type="ChEBI" id="CHEBI:59789"/>
    </ligand>
</feature>
<dbReference type="GO" id="GO:0005829">
    <property type="term" value="C:cytosol"/>
    <property type="evidence" value="ECO:0007669"/>
    <property type="project" value="TreeGrafter"/>
</dbReference>
<reference evidence="2" key="1">
    <citation type="journal article" date="2021" name="PeerJ">
        <title>Extensive microbial diversity within the chicken gut microbiome revealed by metagenomics and culture.</title>
        <authorList>
            <person name="Gilroy R."/>
            <person name="Ravi A."/>
            <person name="Getino M."/>
            <person name="Pursley I."/>
            <person name="Horton D.L."/>
            <person name="Alikhan N.F."/>
            <person name="Baker D."/>
            <person name="Gharbi K."/>
            <person name="Hall N."/>
            <person name="Watson M."/>
            <person name="Adriaenssens E.M."/>
            <person name="Foster-Nyarko E."/>
            <person name="Jarju S."/>
            <person name="Secka A."/>
            <person name="Antonio M."/>
            <person name="Oren A."/>
            <person name="Chaudhuri R.R."/>
            <person name="La Ragione R."/>
            <person name="Hildebrand F."/>
            <person name="Pallen M.J."/>
        </authorList>
    </citation>
    <scope>NUCLEOTIDE SEQUENCE</scope>
    <source>
        <strain evidence="2">Gambia15-2214</strain>
    </source>
</reference>
<keyword evidence="1" id="KW-0949">S-adenosyl-L-methionine</keyword>
<comment type="subunit">
    <text evidence="1">Monomer.</text>
</comment>
<dbReference type="GO" id="GO:0003723">
    <property type="term" value="F:RNA binding"/>
    <property type="evidence" value="ECO:0007669"/>
    <property type="project" value="UniProtKB-UniRule"/>
</dbReference>
<dbReference type="SUPFAM" id="SSF53335">
    <property type="entry name" value="S-adenosyl-L-methionine-dependent methyltransferases"/>
    <property type="match status" value="1"/>
</dbReference>
<feature type="binding site" evidence="1">
    <location>
        <begin position="160"/>
        <end position="161"/>
    </location>
    <ligand>
        <name>S-adenosyl-L-methionine</name>
        <dbReference type="ChEBI" id="CHEBI:59789"/>
    </ligand>
</feature>
<keyword evidence="1" id="KW-0808">Transferase</keyword>
<sequence>MLSYRHNFHAGNHADILKHSTLMLLLETMVQKDKPFTVLDTHGGGGIYNLDNPGLLHTGEAEKGILTFLDTVQYAELPSTLENYVRLCSHYRQKNLYPGSPEIIRSMMREKDKLFVAELHSTEIEVLRDNLSTQPLLCYQEGQLLQNKDFTPSVTIHYGNGFEMLKARVPPQIKRGIILMDPSYETDSDYREPVTTLTSAYKKWPSAIIVLWYPLLVHRKETLHTMKAKLIENILSLNTTHSDKPILTASLLVHGPEQDTPRLYGSEMLIVNAPYMLEEKLKITLPYVQTILSPLKGNWHIKKYL</sequence>
<dbReference type="HAMAP" id="MF_00934">
    <property type="entry name" value="23SrRNA_methyltr_J"/>
    <property type="match status" value="1"/>
</dbReference>
<comment type="function">
    <text evidence="1">Specifically methylates the adenine in position 2030 of 23S rRNA.</text>
</comment>
<keyword evidence="1" id="KW-0698">rRNA processing</keyword>
<feature type="binding site" evidence="1">
    <location>
        <position position="19"/>
    </location>
    <ligand>
        <name>S-adenosyl-L-methionine</name>
        <dbReference type="ChEBI" id="CHEBI:59789"/>
    </ligand>
</feature>
<keyword evidence="1" id="KW-0694">RNA-binding</keyword>
<dbReference type="PANTHER" id="PTHR37426">
    <property type="entry name" value="RIBOSOMAL RNA LARGE SUBUNIT METHYLTRANSFERASE J"/>
    <property type="match status" value="1"/>
</dbReference>
<proteinExistence type="inferred from homology"/>
<dbReference type="GO" id="GO:0070475">
    <property type="term" value="P:rRNA base methylation"/>
    <property type="evidence" value="ECO:0007669"/>
    <property type="project" value="UniProtKB-UniRule"/>
</dbReference>
<evidence type="ECO:0000313" key="3">
    <source>
        <dbReference type="Proteomes" id="UP000823914"/>
    </source>
</evidence>
<feature type="binding site" evidence="1">
    <location>
        <position position="118"/>
    </location>
    <ligand>
        <name>S-adenosyl-L-methionine</name>
        <dbReference type="ChEBI" id="CHEBI:59789"/>
    </ligand>
</feature>
<feature type="site" description="Interaction with substrate rRNA" evidence="1">
    <location>
        <position position="4"/>
    </location>
</feature>
<feature type="binding site" evidence="1">
    <location>
        <position position="42"/>
    </location>
    <ligand>
        <name>S-adenosyl-L-methionine</name>
        <dbReference type="ChEBI" id="CHEBI:59789"/>
    </ligand>
</feature>
<dbReference type="Gene3D" id="3.40.50.150">
    <property type="entry name" value="Vaccinia Virus protein VP39"/>
    <property type="match status" value="1"/>
</dbReference>
<name>A0A9E2L0Y1_9SPIR</name>
<organism evidence="2 3">
    <name type="scientific">Candidatus Treponema excrementipullorum</name>
    <dbReference type="NCBI Taxonomy" id="2838768"/>
    <lineage>
        <taxon>Bacteria</taxon>
        <taxon>Pseudomonadati</taxon>
        <taxon>Spirochaetota</taxon>
        <taxon>Spirochaetia</taxon>
        <taxon>Spirochaetales</taxon>
        <taxon>Treponemataceae</taxon>
        <taxon>Treponema</taxon>
    </lineage>
</organism>
<feature type="binding site" evidence="1">
    <location>
        <position position="100"/>
    </location>
    <ligand>
        <name>S-adenosyl-L-methionine</name>
        <dbReference type="ChEBI" id="CHEBI:59789"/>
    </ligand>
</feature>
<evidence type="ECO:0000313" key="2">
    <source>
        <dbReference type="EMBL" id="MBU3849314.1"/>
    </source>
</evidence>
<keyword evidence="1" id="KW-0489">Methyltransferase</keyword>
<gene>
    <name evidence="1 2" type="primary">rlmJ</name>
    <name evidence="2" type="ORF">IAA16_01975</name>
</gene>
<dbReference type="AlphaFoldDB" id="A0A9E2L0Y1"/>
<comment type="similarity">
    <text evidence="1">Belongs to the RlmJ family.</text>
</comment>
<evidence type="ECO:0000256" key="1">
    <source>
        <dbReference type="HAMAP-Rule" id="MF_00934"/>
    </source>
</evidence>